<reference evidence="1" key="1">
    <citation type="submission" date="2023-03" db="UniProtKB">
        <authorList>
            <consortium name="EnsemblPlants"/>
        </authorList>
    </citation>
    <scope>IDENTIFICATION</scope>
</reference>
<name>A0A9I9EF36_CUCME</name>
<proteinExistence type="predicted"/>
<dbReference type="EnsemblPlants" id="MELO3C032865.2.1">
    <property type="protein sequence ID" value="MELO3C032865.2.1"/>
    <property type="gene ID" value="MELO3C032865.2"/>
</dbReference>
<dbReference type="AlphaFoldDB" id="A0A9I9EF36"/>
<organism evidence="1">
    <name type="scientific">Cucumis melo</name>
    <name type="common">Muskmelon</name>
    <dbReference type="NCBI Taxonomy" id="3656"/>
    <lineage>
        <taxon>Eukaryota</taxon>
        <taxon>Viridiplantae</taxon>
        <taxon>Streptophyta</taxon>
        <taxon>Embryophyta</taxon>
        <taxon>Tracheophyta</taxon>
        <taxon>Spermatophyta</taxon>
        <taxon>Magnoliopsida</taxon>
        <taxon>eudicotyledons</taxon>
        <taxon>Gunneridae</taxon>
        <taxon>Pentapetalae</taxon>
        <taxon>rosids</taxon>
        <taxon>fabids</taxon>
        <taxon>Cucurbitales</taxon>
        <taxon>Cucurbitaceae</taxon>
        <taxon>Benincaseae</taxon>
        <taxon>Cucumis</taxon>
    </lineage>
</organism>
<sequence length="66" mass="7820">MAGDSTDSTGDSKLPCFETFIFPHEDLRRKLLSEIHCHCQKHLNQNKDQKRTLKRIHQTRKLWTTV</sequence>
<evidence type="ECO:0000313" key="1">
    <source>
        <dbReference type="EnsemblPlants" id="MELO3C032865.2.1"/>
    </source>
</evidence>
<dbReference type="Gramene" id="MELO3C032865.2.1">
    <property type="protein sequence ID" value="MELO3C032865.2.1"/>
    <property type="gene ID" value="MELO3C032865.2"/>
</dbReference>
<protein>
    <submittedName>
        <fullName evidence="1">Uncharacterized protein</fullName>
    </submittedName>
</protein>
<accession>A0A9I9EF36</accession>